<keyword evidence="3 5" id="KW-1133">Transmembrane helix</keyword>
<proteinExistence type="predicted"/>
<evidence type="ECO:0000259" key="6">
    <source>
        <dbReference type="Pfam" id="PF01699"/>
    </source>
</evidence>
<organism evidence="7 8">
    <name type="scientific">Candidatus Ryanbacteria bacterium RIFCSPHIGHO2_01_45_13</name>
    <dbReference type="NCBI Taxonomy" id="1802112"/>
    <lineage>
        <taxon>Bacteria</taxon>
        <taxon>Candidatus Ryaniibacteriota</taxon>
    </lineage>
</organism>
<evidence type="ECO:0000313" key="8">
    <source>
        <dbReference type="Proteomes" id="UP000176700"/>
    </source>
</evidence>
<dbReference type="Pfam" id="PF01699">
    <property type="entry name" value="Na_Ca_ex"/>
    <property type="match status" value="2"/>
</dbReference>
<dbReference type="PANTHER" id="PTHR10846:SF8">
    <property type="entry name" value="INNER MEMBRANE PROTEIN YRBG"/>
    <property type="match status" value="1"/>
</dbReference>
<dbReference type="GO" id="GO:0006874">
    <property type="term" value="P:intracellular calcium ion homeostasis"/>
    <property type="evidence" value="ECO:0007669"/>
    <property type="project" value="TreeGrafter"/>
</dbReference>
<feature type="transmembrane region" description="Helical" evidence="5">
    <location>
        <begin position="70"/>
        <end position="92"/>
    </location>
</feature>
<keyword evidence="4 5" id="KW-0472">Membrane</keyword>
<evidence type="ECO:0000256" key="2">
    <source>
        <dbReference type="ARBA" id="ARBA00022692"/>
    </source>
</evidence>
<feature type="transmembrane region" description="Helical" evidence="5">
    <location>
        <begin position="207"/>
        <end position="229"/>
    </location>
</feature>
<dbReference type="AlphaFoldDB" id="A0A1G2FZW0"/>
<dbReference type="GO" id="GO:0005262">
    <property type="term" value="F:calcium channel activity"/>
    <property type="evidence" value="ECO:0007669"/>
    <property type="project" value="TreeGrafter"/>
</dbReference>
<dbReference type="GO" id="GO:0008273">
    <property type="term" value="F:calcium, potassium:sodium antiporter activity"/>
    <property type="evidence" value="ECO:0007669"/>
    <property type="project" value="TreeGrafter"/>
</dbReference>
<evidence type="ECO:0000256" key="3">
    <source>
        <dbReference type="ARBA" id="ARBA00022989"/>
    </source>
</evidence>
<dbReference type="EMBL" id="MHNI01000011">
    <property type="protein sequence ID" value="OGZ43130.1"/>
    <property type="molecule type" value="Genomic_DNA"/>
</dbReference>
<dbReference type="Gene3D" id="1.20.1420.30">
    <property type="entry name" value="NCX, central ion-binding region"/>
    <property type="match status" value="1"/>
</dbReference>
<feature type="transmembrane region" description="Helical" evidence="5">
    <location>
        <begin position="129"/>
        <end position="147"/>
    </location>
</feature>
<feature type="domain" description="Sodium/calcium exchanger membrane region" evidence="6">
    <location>
        <begin position="6"/>
        <end position="147"/>
    </location>
</feature>
<protein>
    <submittedName>
        <fullName evidence="7">Conjugal transfer protein TraR</fullName>
    </submittedName>
</protein>
<feature type="transmembrane region" description="Helical" evidence="5">
    <location>
        <begin position="104"/>
        <end position="123"/>
    </location>
</feature>
<reference evidence="7 8" key="1">
    <citation type="journal article" date="2016" name="Nat. Commun.">
        <title>Thousands of microbial genomes shed light on interconnected biogeochemical processes in an aquifer system.</title>
        <authorList>
            <person name="Anantharaman K."/>
            <person name="Brown C.T."/>
            <person name="Hug L.A."/>
            <person name="Sharon I."/>
            <person name="Castelle C.J."/>
            <person name="Probst A.J."/>
            <person name="Thomas B.C."/>
            <person name="Singh A."/>
            <person name="Wilkins M.J."/>
            <person name="Karaoz U."/>
            <person name="Brodie E.L."/>
            <person name="Williams K.H."/>
            <person name="Hubbard S.S."/>
            <person name="Banfield J.F."/>
        </authorList>
    </citation>
    <scope>NUCLEOTIDE SEQUENCE [LARGE SCALE GENOMIC DNA]</scope>
</reference>
<feature type="transmembrane region" description="Helical" evidence="5">
    <location>
        <begin position="241"/>
        <end position="262"/>
    </location>
</feature>
<sequence>MLTIFWFVIFVLSFFVLIQASRYFVESAERLGLKLGMPSFMVGITIVAVGTSFPELAVSIIAVVSGATEIVVGNVIGSNVTNIFLILGVTAIAAGRIKITRELLSVDLSFLVGSSFLLVAALLDRQFTISEALLFIAGFIVYVLYALTIEKEGKHGKMVAGRLDHKGIEGSLIMILVASPVVMYFGAEYTIKAVLKLSEFLNVGVEIIAASAIALGTSLPELAVSLSAVRKGKAEMAIGNILGSNIFNTFAVMGIPALFGTLFVPESMIVFGLPMLLIATFLYFFAIRDNMTTKWEGWMLVIFYFFFISELFSV</sequence>
<feature type="transmembrane region" description="Helical" evidence="5">
    <location>
        <begin position="6"/>
        <end position="25"/>
    </location>
</feature>
<dbReference type="Proteomes" id="UP000176700">
    <property type="component" value="Unassembled WGS sequence"/>
</dbReference>
<evidence type="ECO:0000256" key="4">
    <source>
        <dbReference type="ARBA" id="ARBA00023136"/>
    </source>
</evidence>
<comment type="subcellular location">
    <subcellularLocation>
        <location evidence="1">Membrane</location>
        <topology evidence="1">Multi-pass membrane protein</topology>
    </subcellularLocation>
</comment>
<gene>
    <name evidence="7" type="ORF">A2W41_00345</name>
</gene>
<evidence type="ECO:0000256" key="5">
    <source>
        <dbReference type="SAM" id="Phobius"/>
    </source>
</evidence>
<feature type="transmembrane region" description="Helical" evidence="5">
    <location>
        <begin position="37"/>
        <end position="64"/>
    </location>
</feature>
<feature type="transmembrane region" description="Helical" evidence="5">
    <location>
        <begin position="168"/>
        <end position="187"/>
    </location>
</feature>
<accession>A0A1G2FZW0</accession>
<comment type="caution">
    <text evidence="7">The sequence shown here is derived from an EMBL/GenBank/DDBJ whole genome shotgun (WGS) entry which is preliminary data.</text>
</comment>
<keyword evidence="2 5" id="KW-0812">Transmembrane</keyword>
<dbReference type="NCBIfam" id="TIGR00367">
    <property type="entry name" value="calcium/sodium antiporter"/>
    <property type="match status" value="1"/>
</dbReference>
<evidence type="ECO:0000313" key="7">
    <source>
        <dbReference type="EMBL" id="OGZ43130.1"/>
    </source>
</evidence>
<dbReference type="PANTHER" id="PTHR10846">
    <property type="entry name" value="SODIUM/POTASSIUM/CALCIUM EXCHANGER"/>
    <property type="match status" value="1"/>
</dbReference>
<dbReference type="InterPro" id="IPR044880">
    <property type="entry name" value="NCX_ion-bd_dom_sf"/>
</dbReference>
<feature type="transmembrane region" description="Helical" evidence="5">
    <location>
        <begin position="268"/>
        <end position="285"/>
    </location>
</feature>
<dbReference type="GO" id="GO:0005886">
    <property type="term" value="C:plasma membrane"/>
    <property type="evidence" value="ECO:0007669"/>
    <property type="project" value="TreeGrafter"/>
</dbReference>
<evidence type="ECO:0000256" key="1">
    <source>
        <dbReference type="ARBA" id="ARBA00004141"/>
    </source>
</evidence>
<name>A0A1G2FZW0_9BACT</name>
<dbReference type="InterPro" id="IPR004481">
    <property type="entry name" value="K/Na/Ca-exchanger"/>
</dbReference>
<feature type="transmembrane region" description="Helical" evidence="5">
    <location>
        <begin position="297"/>
        <end position="313"/>
    </location>
</feature>
<dbReference type="InterPro" id="IPR004837">
    <property type="entry name" value="NaCa_Exmemb"/>
</dbReference>
<feature type="domain" description="Sodium/calcium exchanger membrane region" evidence="6">
    <location>
        <begin position="173"/>
        <end position="308"/>
    </location>
</feature>